<proteinExistence type="predicted"/>
<reference evidence="1 2" key="1">
    <citation type="submission" date="2024-06" db="EMBL/GenBank/DDBJ databases">
        <title>Genomic Encyclopedia of Type Strains, Phase IV (KMG-IV): sequencing the most valuable type-strain genomes for metagenomic binning, comparative biology and taxonomic classification.</title>
        <authorList>
            <person name="Goeker M."/>
        </authorList>
    </citation>
    <scope>NUCLEOTIDE SEQUENCE [LARGE SCALE GENOMIC DNA]</scope>
    <source>
        <strain evidence="1 2">DSM 29126</strain>
    </source>
</reference>
<sequence length="95" mass="11328">MTATDEVFKMFDDVLTGKISVWDFSFIFGEWLTSESGDRLIDENEELFDFFNEEVLEEMELLSDYNLETNKSKLLKYYRQAKRIVTEKESHLLPK</sequence>
<dbReference type="EMBL" id="JBEPLX010000002">
    <property type="protein sequence ID" value="MET3533084.1"/>
    <property type="molecule type" value="Genomic_DNA"/>
</dbReference>
<organism evidence="1 2">
    <name type="scientific">Streptococcus parasuis</name>
    <dbReference type="NCBI Taxonomy" id="1501662"/>
    <lineage>
        <taxon>Bacteria</taxon>
        <taxon>Bacillati</taxon>
        <taxon>Bacillota</taxon>
        <taxon>Bacilli</taxon>
        <taxon>Lactobacillales</taxon>
        <taxon>Streptococcaceae</taxon>
        <taxon>Streptococcus</taxon>
    </lineage>
</organism>
<keyword evidence="2" id="KW-1185">Reference proteome</keyword>
<comment type="caution">
    <text evidence="1">The sequence shown here is derived from an EMBL/GenBank/DDBJ whole genome shotgun (WGS) entry which is preliminary data.</text>
</comment>
<accession>A0ABV2EPH0</accession>
<dbReference type="Proteomes" id="UP001549134">
    <property type="component" value="Unassembled WGS sequence"/>
</dbReference>
<name>A0ABV2EPH0_9STRE</name>
<dbReference type="GeneID" id="78827712"/>
<gene>
    <name evidence="1" type="ORF">ABID50_000234</name>
</gene>
<dbReference type="RefSeq" id="WP_237395303.1">
    <property type="nucleotide sequence ID" value="NZ_AP024276.1"/>
</dbReference>
<evidence type="ECO:0000313" key="2">
    <source>
        <dbReference type="Proteomes" id="UP001549134"/>
    </source>
</evidence>
<evidence type="ECO:0000313" key="1">
    <source>
        <dbReference type="EMBL" id="MET3533084.1"/>
    </source>
</evidence>
<protein>
    <submittedName>
        <fullName evidence="1">Uncharacterized protein</fullName>
    </submittedName>
</protein>